<organism evidence="10 11">
    <name type="scientific">Caballeronia novacaledonica</name>
    <dbReference type="NCBI Taxonomy" id="1544861"/>
    <lineage>
        <taxon>Bacteria</taxon>
        <taxon>Pseudomonadati</taxon>
        <taxon>Pseudomonadota</taxon>
        <taxon>Betaproteobacteria</taxon>
        <taxon>Burkholderiales</taxon>
        <taxon>Burkholderiaceae</taxon>
        <taxon>Caballeronia</taxon>
    </lineage>
</organism>
<evidence type="ECO:0000256" key="7">
    <source>
        <dbReference type="ARBA" id="ARBA00023136"/>
    </source>
</evidence>
<evidence type="ECO:0000313" key="11">
    <source>
        <dbReference type="Proteomes" id="UP001055111"/>
    </source>
</evidence>
<dbReference type="InterPro" id="IPR036259">
    <property type="entry name" value="MFS_trans_sf"/>
</dbReference>
<dbReference type="SUPFAM" id="SSF103473">
    <property type="entry name" value="MFS general substrate transporter"/>
    <property type="match status" value="1"/>
</dbReference>
<protein>
    <submittedName>
        <fullName evidence="10">MFS transporter</fullName>
    </submittedName>
</protein>
<evidence type="ECO:0000256" key="3">
    <source>
        <dbReference type="ARBA" id="ARBA00022475"/>
    </source>
</evidence>
<keyword evidence="2" id="KW-0813">Transport</keyword>
<name>A0AA37IGQ0_9BURK</name>
<feature type="transmembrane region" description="Helical" evidence="8">
    <location>
        <begin position="244"/>
        <end position="269"/>
    </location>
</feature>
<dbReference type="Proteomes" id="UP001055111">
    <property type="component" value="Unassembled WGS sequence"/>
</dbReference>
<feature type="transmembrane region" description="Helical" evidence="8">
    <location>
        <begin position="48"/>
        <end position="72"/>
    </location>
</feature>
<dbReference type="Gene3D" id="1.20.1250.20">
    <property type="entry name" value="MFS general substrate transporter like domains"/>
    <property type="match status" value="1"/>
</dbReference>
<comment type="caution">
    <text evidence="10">The sequence shown here is derived from an EMBL/GenBank/DDBJ whole genome shotgun (WGS) entry which is preliminary data.</text>
</comment>
<keyword evidence="3" id="KW-1003">Cell membrane</keyword>
<feature type="transmembrane region" description="Helical" evidence="8">
    <location>
        <begin position="313"/>
        <end position="330"/>
    </location>
</feature>
<keyword evidence="4 8" id="KW-0812">Transmembrane</keyword>
<dbReference type="InterPro" id="IPR011701">
    <property type="entry name" value="MFS"/>
</dbReference>
<feature type="transmembrane region" description="Helical" evidence="8">
    <location>
        <begin position="21"/>
        <end position="42"/>
    </location>
</feature>
<keyword evidence="6 8" id="KW-1133">Transmembrane helix</keyword>
<dbReference type="RefSeq" id="WP_238216624.1">
    <property type="nucleotide sequence ID" value="NZ_BPUS01000022.1"/>
</dbReference>
<keyword evidence="7 8" id="KW-0472">Membrane</keyword>
<feature type="transmembrane region" description="Helical" evidence="8">
    <location>
        <begin position="371"/>
        <end position="394"/>
    </location>
</feature>
<feature type="transmembrane region" description="Helical" evidence="8">
    <location>
        <begin position="192"/>
        <end position="211"/>
    </location>
</feature>
<feature type="transmembrane region" description="Helical" evidence="8">
    <location>
        <begin position="336"/>
        <end position="359"/>
    </location>
</feature>
<dbReference type="EMBL" id="BPUS01000022">
    <property type="protein sequence ID" value="GJH29357.1"/>
    <property type="molecule type" value="Genomic_DNA"/>
</dbReference>
<dbReference type="PROSITE" id="PS50850">
    <property type="entry name" value="MFS"/>
    <property type="match status" value="1"/>
</dbReference>
<feature type="transmembrane region" description="Helical" evidence="8">
    <location>
        <begin position="155"/>
        <end position="180"/>
    </location>
</feature>
<proteinExistence type="predicted"/>
<evidence type="ECO:0000256" key="5">
    <source>
        <dbReference type="ARBA" id="ARBA00022847"/>
    </source>
</evidence>
<feature type="transmembrane region" description="Helical" evidence="8">
    <location>
        <begin position="93"/>
        <end position="117"/>
    </location>
</feature>
<feature type="domain" description="Major facilitator superfamily (MFS) profile" evidence="9">
    <location>
        <begin position="21"/>
        <end position="426"/>
    </location>
</feature>
<comment type="subcellular location">
    <subcellularLocation>
        <location evidence="1">Cell membrane</location>
        <topology evidence="1">Multi-pass membrane protein</topology>
    </subcellularLocation>
</comment>
<gene>
    <name evidence="10" type="ORF">CBA19CS42_32595</name>
</gene>
<dbReference type="AlphaFoldDB" id="A0AA37IGQ0"/>
<feature type="transmembrane region" description="Helical" evidence="8">
    <location>
        <begin position="123"/>
        <end position="148"/>
    </location>
</feature>
<evidence type="ECO:0000256" key="2">
    <source>
        <dbReference type="ARBA" id="ARBA00022448"/>
    </source>
</evidence>
<dbReference type="PANTHER" id="PTHR43528:SF7">
    <property type="entry name" value="MFS TRANSPORTER"/>
    <property type="match status" value="1"/>
</dbReference>
<feature type="transmembrane region" description="Helical" evidence="8">
    <location>
        <begin position="281"/>
        <end position="301"/>
    </location>
</feature>
<dbReference type="GO" id="GO:0005886">
    <property type="term" value="C:plasma membrane"/>
    <property type="evidence" value="ECO:0007669"/>
    <property type="project" value="UniProtKB-SubCell"/>
</dbReference>
<evidence type="ECO:0000256" key="4">
    <source>
        <dbReference type="ARBA" id="ARBA00022692"/>
    </source>
</evidence>
<evidence type="ECO:0000259" key="9">
    <source>
        <dbReference type="PROSITE" id="PS50850"/>
    </source>
</evidence>
<dbReference type="GO" id="GO:0015293">
    <property type="term" value="F:symporter activity"/>
    <property type="evidence" value="ECO:0007669"/>
    <property type="project" value="UniProtKB-KW"/>
</dbReference>
<evidence type="ECO:0000256" key="8">
    <source>
        <dbReference type="SAM" id="Phobius"/>
    </source>
</evidence>
<dbReference type="PANTHER" id="PTHR43528">
    <property type="entry name" value="ALPHA-KETOGLUTARATE PERMEASE"/>
    <property type="match status" value="1"/>
</dbReference>
<evidence type="ECO:0000313" key="10">
    <source>
        <dbReference type="EMBL" id="GJH29357.1"/>
    </source>
</evidence>
<evidence type="ECO:0000256" key="1">
    <source>
        <dbReference type="ARBA" id="ARBA00004651"/>
    </source>
</evidence>
<dbReference type="InterPro" id="IPR051084">
    <property type="entry name" value="H+-coupled_symporters"/>
</dbReference>
<evidence type="ECO:0000256" key="6">
    <source>
        <dbReference type="ARBA" id="ARBA00022989"/>
    </source>
</evidence>
<keyword evidence="5" id="KW-0769">Symport</keyword>
<dbReference type="Pfam" id="PF07690">
    <property type="entry name" value="MFS_1"/>
    <property type="match status" value="1"/>
</dbReference>
<reference evidence="10" key="1">
    <citation type="submission" date="2022-09" db="EMBL/GenBank/DDBJ databases">
        <title>Isolation and characterization of 3-chlorobenzoate degrading bacteria from soils in Shizuoka.</title>
        <authorList>
            <person name="Ifat A."/>
            <person name="Ogawa N."/>
            <person name="Kimbara K."/>
            <person name="Moriuchi R."/>
            <person name="Dohra H."/>
            <person name="Shintani M."/>
        </authorList>
    </citation>
    <scope>NUCLEOTIDE SEQUENCE</scope>
    <source>
        <strain evidence="10">19CS4-2</strain>
    </source>
</reference>
<accession>A0AA37IGQ0</accession>
<sequence>MASAEVALHTGGTRVASKWKTVILASLGGSLEIYDFIIYGVFAKEISALFFPSADPVVALISAFGIFAIGYVSRPLGGILLGSLGDRHGRRAIFIVSLLAMSGATVGIGLIPSYAAIGIWAPILLIIMRLIQGFFLAGELACSITYVVEEIPKRASLVSGMVIFCLNSGVLVATLVSLTLHASMSPTDLGIYGWRIAFIFGGFLGLISYFLRRSLEESSEYRNMRGHVAKRPFRTVLREYPTQVVAGIASTAIVNVSNTLLFVVLPSYLSGVLRYPGAQVSLGQNIGIAVMSVSLIAFAWLGSKVSPRTIHRLGSLVIVATSFFFYQKLVAHDINLILAFVWIGLIGGTINGTYSFLLADLFPTSVRFSGIAVTLNAATVIFTGITPLIVTNAIHLSGYLAAPGLYLSCAGAISLIVGLLLGKCGGELKSSAT</sequence>
<feature type="transmembrane region" description="Helical" evidence="8">
    <location>
        <begin position="400"/>
        <end position="421"/>
    </location>
</feature>
<dbReference type="InterPro" id="IPR020846">
    <property type="entry name" value="MFS_dom"/>
</dbReference>